<keyword evidence="2" id="KW-0378">Hydrolase</keyword>
<evidence type="ECO:0000313" key="6">
    <source>
        <dbReference type="Proteomes" id="UP000175691"/>
    </source>
</evidence>
<dbReference type="GO" id="GO:0016787">
    <property type="term" value="F:hydrolase activity"/>
    <property type="evidence" value="ECO:0007669"/>
    <property type="project" value="UniProtKB-KW"/>
</dbReference>
<gene>
    <name evidence="5" type="ORF">BFC18_13020</name>
</gene>
<evidence type="ECO:0000256" key="3">
    <source>
        <dbReference type="SAM" id="MobiDB-lite"/>
    </source>
</evidence>
<accession>A0A1E7Z9A1</accession>
<dbReference type="InterPro" id="IPR002591">
    <property type="entry name" value="Phosphodiest/P_Trfase"/>
</dbReference>
<feature type="domain" description="N-sulphoglucosamine sulphohydrolase C-terminal" evidence="4">
    <location>
        <begin position="386"/>
        <end position="537"/>
    </location>
</feature>
<sequence length="545" mass="63356">MRKDVSAVFLTVQLMLVTSCGSGEDSIRDPVAPQPVPPPSTPTYDYPRVNDGEDMPNVLFIMADDHAISAISAYGNSVVPTPNIDRIAAEGVTFSNAFVTNSLCSPSRAVMLTGKMSHINGVRGNADVFDGSQQTLPKILQQNGYETAIFGKWHLKSEPTGFDYWEVLPGQGRYYKPNFLTPEGRVTEDGYVTDVITDKTLAYLSEKRDKDKPFFLMYQHKAPHRQWWPAMEELSSLTDKVFEEPDTLFYDQSGRGTAAMSAEMTIAQHMALSMDNKVWPRNLPADYSEFLSYAEQEFRDNYVLLTDEQKDRWNAVYQPINDDFMVNPRTERELTQWKFQRYMQDYTAVIKSVDRNVGRVLDYLDESGLAQNTIVVYTSDQGFYLGEFGWFDKRFMYEPSFRTPLLMRWPEKITNPHSIKSFVQNVDFAPMILSALGINVPEDMQGVNAMRVVEQEPDDWVNEAYYHYYDYPAIHMVKKHYGIRTERYKLIHFYDDIDEWELYDLERDPKEINNVFEEPRYSEVLKNIKDTLYRKKEQFEKYEVY</sequence>
<dbReference type="InterPro" id="IPR017850">
    <property type="entry name" value="Alkaline_phosphatase_core_sf"/>
</dbReference>
<evidence type="ECO:0000259" key="4">
    <source>
        <dbReference type="Pfam" id="PF16347"/>
    </source>
</evidence>
<dbReference type="OrthoDB" id="9803751at2"/>
<dbReference type="InterPro" id="IPR024607">
    <property type="entry name" value="Sulfatase_CS"/>
</dbReference>
<name>A0A1E7Z9A1_9ALTE</name>
<evidence type="ECO:0000256" key="1">
    <source>
        <dbReference type="ARBA" id="ARBA00008779"/>
    </source>
</evidence>
<organism evidence="5 6">
    <name type="scientific">Alteromonas confluentis</name>
    <dbReference type="NCBI Taxonomy" id="1656094"/>
    <lineage>
        <taxon>Bacteria</taxon>
        <taxon>Pseudomonadati</taxon>
        <taxon>Pseudomonadota</taxon>
        <taxon>Gammaproteobacteria</taxon>
        <taxon>Alteromonadales</taxon>
        <taxon>Alteromonadaceae</taxon>
        <taxon>Alteromonas/Salinimonas group</taxon>
        <taxon>Alteromonas</taxon>
    </lineage>
</organism>
<dbReference type="EMBL" id="MDHN01000029">
    <property type="protein sequence ID" value="OFC70108.1"/>
    <property type="molecule type" value="Genomic_DNA"/>
</dbReference>
<dbReference type="SUPFAM" id="SSF53649">
    <property type="entry name" value="Alkaline phosphatase-like"/>
    <property type="match status" value="1"/>
</dbReference>
<dbReference type="Proteomes" id="UP000175691">
    <property type="component" value="Unassembled WGS sequence"/>
</dbReference>
<dbReference type="PANTHER" id="PTHR43108:SF6">
    <property type="entry name" value="N-SULPHOGLUCOSAMINE SULPHOHYDROLASE"/>
    <property type="match status" value="1"/>
</dbReference>
<dbReference type="STRING" id="1656094.BFC18_13020"/>
<reference evidence="5 6" key="1">
    <citation type="submission" date="2016-08" db="EMBL/GenBank/DDBJ databases">
        <authorList>
            <person name="Seilhamer J.J."/>
        </authorList>
    </citation>
    <scope>NUCLEOTIDE SEQUENCE [LARGE SCALE GENOMIC DNA]</scope>
    <source>
        <strain evidence="5 6">KCTC 42603</strain>
    </source>
</reference>
<dbReference type="InterPro" id="IPR032506">
    <property type="entry name" value="SGSH_C"/>
</dbReference>
<evidence type="ECO:0000313" key="5">
    <source>
        <dbReference type="EMBL" id="OFC70108.1"/>
    </source>
</evidence>
<comment type="similarity">
    <text evidence="1">Belongs to the sulfatase family.</text>
</comment>
<dbReference type="AlphaFoldDB" id="A0A1E7Z9A1"/>
<proteinExistence type="inferred from homology"/>
<dbReference type="RefSeq" id="WP_070125750.1">
    <property type="nucleotide sequence ID" value="NZ_MDHN01000029.1"/>
</dbReference>
<dbReference type="PROSITE" id="PS00523">
    <property type="entry name" value="SULFATASE_1"/>
    <property type="match status" value="1"/>
</dbReference>
<dbReference type="Gene3D" id="3.40.720.10">
    <property type="entry name" value="Alkaline Phosphatase, subunit A"/>
    <property type="match status" value="1"/>
</dbReference>
<feature type="compositionally biased region" description="Pro residues" evidence="3">
    <location>
        <begin position="32"/>
        <end position="41"/>
    </location>
</feature>
<dbReference type="Pfam" id="PF01663">
    <property type="entry name" value="Phosphodiest"/>
    <property type="match status" value="1"/>
</dbReference>
<dbReference type="PANTHER" id="PTHR43108">
    <property type="entry name" value="N-ACETYLGLUCOSAMINE-6-SULFATASE FAMILY MEMBER"/>
    <property type="match status" value="1"/>
</dbReference>
<comment type="caution">
    <text evidence="5">The sequence shown here is derived from an EMBL/GenBank/DDBJ whole genome shotgun (WGS) entry which is preliminary data.</text>
</comment>
<protein>
    <submittedName>
        <fullName evidence="5">Sulfatase</fullName>
    </submittedName>
</protein>
<keyword evidence="6" id="KW-1185">Reference proteome</keyword>
<dbReference type="Pfam" id="PF16347">
    <property type="entry name" value="SGSH_C"/>
    <property type="match status" value="1"/>
</dbReference>
<dbReference type="CDD" id="cd16031">
    <property type="entry name" value="G6S_like"/>
    <property type="match status" value="1"/>
</dbReference>
<feature type="region of interest" description="Disordered" evidence="3">
    <location>
        <begin position="23"/>
        <end position="49"/>
    </location>
</feature>
<dbReference type="PROSITE" id="PS51257">
    <property type="entry name" value="PROKAR_LIPOPROTEIN"/>
    <property type="match status" value="1"/>
</dbReference>
<evidence type="ECO:0000256" key="2">
    <source>
        <dbReference type="ARBA" id="ARBA00022801"/>
    </source>
</evidence>